<name>A0A8H7F859_AGABI</name>
<dbReference type="GO" id="GO:0016787">
    <property type="term" value="F:hydrolase activity"/>
    <property type="evidence" value="ECO:0007669"/>
    <property type="project" value="UniProtKB-KW"/>
</dbReference>
<evidence type="ECO:0000256" key="7">
    <source>
        <dbReference type="ARBA" id="ARBA00022840"/>
    </source>
</evidence>
<organism evidence="14 15">
    <name type="scientific">Agaricus bisporus var. burnettii</name>
    <dbReference type="NCBI Taxonomy" id="192524"/>
    <lineage>
        <taxon>Eukaryota</taxon>
        <taxon>Fungi</taxon>
        <taxon>Dikarya</taxon>
        <taxon>Basidiomycota</taxon>
        <taxon>Agaricomycotina</taxon>
        <taxon>Agaricomycetes</taxon>
        <taxon>Agaricomycetidae</taxon>
        <taxon>Agaricales</taxon>
        <taxon>Agaricineae</taxon>
        <taxon>Agaricaceae</taxon>
        <taxon>Agaricus</taxon>
    </lineage>
</organism>
<dbReference type="AlphaFoldDB" id="A0A8H7F859"/>
<keyword evidence="5" id="KW-0378">Hydrolase</keyword>
<dbReference type="InterPro" id="IPR038718">
    <property type="entry name" value="SNF2-like_sf"/>
</dbReference>
<evidence type="ECO:0000256" key="1">
    <source>
        <dbReference type="ARBA" id="ARBA00004123"/>
    </source>
</evidence>
<evidence type="ECO:0000259" key="12">
    <source>
        <dbReference type="PROSITE" id="PS51192"/>
    </source>
</evidence>
<dbReference type="SMART" id="SM00487">
    <property type="entry name" value="DEXDc"/>
    <property type="match status" value="1"/>
</dbReference>
<feature type="region of interest" description="Disordered" evidence="11">
    <location>
        <begin position="368"/>
        <end position="387"/>
    </location>
</feature>
<feature type="compositionally biased region" description="Basic and acidic residues" evidence="11">
    <location>
        <begin position="150"/>
        <end position="161"/>
    </location>
</feature>
<dbReference type="InterPro" id="IPR027417">
    <property type="entry name" value="P-loop_NTPase"/>
</dbReference>
<feature type="domain" description="Helicase ATP-binding" evidence="12">
    <location>
        <begin position="557"/>
        <end position="732"/>
    </location>
</feature>
<keyword evidence="8" id="KW-0156">Chromatin regulator</keyword>
<keyword evidence="7" id="KW-0067">ATP-binding</keyword>
<reference evidence="14 15" key="1">
    <citation type="journal article" name="Sci. Rep.">
        <title>Telomere-to-telomere assembled and centromere annotated genomes of the two main subspecies of the button mushroom Agaricus bisporus reveal especially polymorphic chromosome ends.</title>
        <authorList>
            <person name="Sonnenberg A.S.M."/>
            <person name="Sedaghat-Telgerd N."/>
            <person name="Lavrijssen B."/>
            <person name="Ohm R.A."/>
            <person name="Hendrickx P.M."/>
            <person name="Scholtmeijer K."/>
            <person name="Baars J.J.P."/>
            <person name="van Peer A."/>
        </authorList>
    </citation>
    <scope>NUCLEOTIDE SEQUENCE [LARGE SCALE GENOMIC DNA]</scope>
    <source>
        <strain evidence="14 15">H119_p4</strain>
    </source>
</reference>
<dbReference type="FunFam" id="3.40.50.10810:FF:000014">
    <property type="entry name" value="SWI/SNF-related matrix-associated actin-dependent regulator of chromatin subfamily A containing DEAD/H box 1"/>
    <property type="match status" value="1"/>
</dbReference>
<dbReference type="GO" id="GO:0003677">
    <property type="term" value="F:DNA binding"/>
    <property type="evidence" value="ECO:0007669"/>
    <property type="project" value="UniProtKB-KW"/>
</dbReference>
<dbReference type="PROSITE" id="PS51192">
    <property type="entry name" value="HELICASE_ATP_BIND_1"/>
    <property type="match status" value="1"/>
</dbReference>
<evidence type="ECO:0000256" key="4">
    <source>
        <dbReference type="ARBA" id="ARBA00022741"/>
    </source>
</evidence>
<dbReference type="GO" id="GO:0140658">
    <property type="term" value="F:ATP-dependent chromatin remodeler activity"/>
    <property type="evidence" value="ECO:0007669"/>
    <property type="project" value="UniProtKB-ARBA"/>
</dbReference>
<evidence type="ECO:0000256" key="3">
    <source>
        <dbReference type="ARBA" id="ARBA00012551"/>
    </source>
</evidence>
<evidence type="ECO:0000256" key="8">
    <source>
        <dbReference type="ARBA" id="ARBA00022853"/>
    </source>
</evidence>
<evidence type="ECO:0000256" key="2">
    <source>
        <dbReference type="ARBA" id="ARBA00007025"/>
    </source>
</evidence>
<dbReference type="GO" id="GO:0005694">
    <property type="term" value="C:chromosome"/>
    <property type="evidence" value="ECO:0007669"/>
    <property type="project" value="UniProtKB-ARBA"/>
</dbReference>
<dbReference type="PROSITE" id="PS51194">
    <property type="entry name" value="HELICASE_CTER"/>
    <property type="match status" value="1"/>
</dbReference>
<dbReference type="SUPFAM" id="SSF52540">
    <property type="entry name" value="P-loop containing nucleoside triphosphate hydrolases"/>
    <property type="match status" value="2"/>
</dbReference>
<feature type="compositionally biased region" description="Polar residues" evidence="11">
    <location>
        <begin position="26"/>
        <end position="58"/>
    </location>
</feature>
<sequence>MAQMPSDVRTAANKKAALEQLRFNKNKQAAQQNATSAALQFPSANQPPAQSRDGTITSKFFPATPPSPGNVLVPNSSPLGQENLQLSYEPYGYRRMHDVAPLANGAHASAWSPNLAFMAADALSAPSGLIPARPASFHAPTRRQWSSSEGPHDANKEEGPPRKRLNRGPPNDATPFSPPLPNESHRPSPRPRTVSDTISISSEDSLPDLSRLASSSNSRIIHKHSSSTDIPADPFNDPEFIKLNMTMPGESVTRIRAAWKQSGYNFQRATALMANPSWSPSASSPEKSEKEDIGRVKEVEEAFRAQKIAVKEKGKKSMIYANRLALETKSQSTPKNDGIQVIDMIQTPNTPVIAPRRKRLKTLVIDSDSEAEVEDDENSEDGRKHERIESNDEIRALNYLNTTSREGIQELTGCTSKQADTVISLRPFESVDDLNVKLGQGKKKAGPAGISPRLFEDCTEIFKGYGAVDSILEECESIGAHLRSTIASWSLPYDKGKERADPSAGFSDEFQDGSISLRSLSSLRPQKIKDHLTEQPSILSADVRLKEYQLLGVNWLNLLYRNSLSCILADEMGLGKTVQVISFLAYLKEKGNKGPHLIVVPSSTLENWCREFARFAPSISVQTYYAGKGERPHLRETLLNSQLCNNRLNEGWEVLITTYALAQGDDRDRKFFRKINWNCCIYDEGHVLKNFQSQRYQALLRFGSRWRLLLTGTPLQNNLQELVSLMNFILPEQFADTIGEMRAIFKVKGDSKISLLSQERVSRAKKMMTPFVLRRRKDQVLQDLPQKSERIEWCEMTDFQKSLYTNVLQRSRRTVLEVGDTESATDGNTGNKKKVTRTNGKTKEKLYMENSSNVLMDLRKAALHPMLFRKRFTDDTLTGITRQLLKEPDFKKRGALFDLVKEDMSVMTDAELQVFCKTYRSTKKFLQNENCYREAGKVKVLLELLEKYKSEERKILIFSQFTQILDILQAILGHQNIRFLVLTGSTPVDVRQTLVDEFNEDLDIPVFLLSTKAGGMGINLTAASVVIMFDQDFNPHNDKQAQDRAYRIGQKRNVEVVKLISRGTIEEDI</sequence>
<dbReference type="InterPro" id="IPR049730">
    <property type="entry name" value="SNF2/RAD54-like_C"/>
</dbReference>
<dbReference type="PANTHER" id="PTHR10799">
    <property type="entry name" value="SNF2/RAD54 HELICASE FAMILY"/>
    <property type="match status" value="1"/>
</dbReference>
<dbReference type="EC" id="3.6.4.12" evidence="3"/>
<keyword evidence="6" id="KW-0347">Helicase</keyword>
<protein>
    <recommendedName>
        <fullName evidence="3">DNA helicase</fullName>
        <ecNumber evidence="3">3.6.4.12</ecNumber>
    </recommendedName>
</protein>
<dbReference type="CDD" id="cd18793">
    <property type="entry name" value="SF2_C_SNF"/>
    <property type="match status" value="1"/>
</dbReference>
<keyword evidence="4" id="KW-0547">Nucleotide-binding</keyword>
<dbReference type="SMART" id="SM00490">
    <property type="entry name" value="HELICc"/>
    <property type="match status" value="1"/>
</dbReference>
<dbReference type="EMBL" id="JABXXO010000003">
    <property type="protein sequence ID" value="KAF7782591.1"/>
    <property type="molecule type" value="Genomic_DNA"/>
</dbReference>
<feature type="region of interest" description="Disordered" evidence="11">
    <location>
        <begin position="1"/>
        <end position="78"/>
    </location>
</feature>
<dbReference type="Gene3D" id="3.40.50.300">
    <property type="entry name" value="P-loop containing nucleotide triphosphate hydrolases"/>
    <property type="match status" value="1"/>
</dbReference>
<keyword evidence="10" id="KW-0539">Nucleus</keyword>
<comment type="similarity">
    <text evidence="2">Belongs to the SNF2/RAD54 helicase family.</text>
</comment>
<evidence type="ECO:0000256" key="5">
    <source>
        <dbReference type="ARBA" id="ARBA00022801"/>
    </source>
</evidence>
<evidence type="ECO:0000256" key="6">
    <source>
        <dbReference type="ARBA" id="ARBA00022806"/>
    </source>
</evidence>
<feature type="compositionally biased region" description="Polar residues" evidence="11">
    <location>
        <begin position="194"/>
        <end position="204"/>
    </location>
</feature>
<evidence type="ECO:0000259" key="13">
    <source>
        <dbReference type="PROSITE" id="PS51194"/>
    </source>
</evidence>
<dbReference type="InterPro" id="IPR014001">
    <property type="entry name" value="Helicase_ATP-bd"/>
</dbReference>
<dbReference type="InterPro" id="IPR001650">
    <property type="entry name" value="Helicase_C-like"/>
</dbReference>
<feature type="compositionally biased region" description="Acidic residues" evidence="11">
    <location>
        <begin position="368"/>
        <end position="379"/>
    </location>
</feature>
<accession>A0A8H7F859</accession>
<comment type="subcellular location">
    <subcellularLocation>
        <location evidence="1">Nucleus</location>
    </subcellularLocation>
</comment>
<dbReference type="Pfam" id="PF00271">
    <property type="entry name" value="Helicase_C"/>
    <property type="match status" value="1"/>
</dbReference>
<proteinExistence type="inferred from homology"/>
<feature type="region of interest" description="Disordered" evidence="11">
    <location>
        <begin position="134"/>
        <end position="210"/>
    </location>
</feature>
<dbReference type="Gene3D" id="3.40.50.10810">
    <property type="entry name" value="Tandem AAA-ATPase domain"/>
    <property type="match status" value="1"/>
</dbReference>
<dbReference type="GO" id="GO:0005524">
    <property type="term" value="F:ATP binding"/>
    <property type="evidence" value="ECO:0007669"/>
    <property type="project" value="UniProtKB-KW"/>
</dbReference>
<keyword evidence="9" id="KW-0238">DNA-binding</keyword>
<evidence type="ECO:0000256" key="11">
    <source>
        <dbReference type="SAM" id="MobiDB-lite"/>
    </source>
</evidence>
<evidence type="ECO:0000313" key="15">
    <source>
        <dbReference type="Proteomes" id="UP000629468"/>
    </source>
</evidence>
<dbReference type="InterPro" id="IPR000330">
    <property type="entry name" value="SNF2_N"/>
</dbReference>
<dbReference type="GO" id="GO:0003678">
    <property type="term" value="F:DNA helicase activity"/>
    <property type="evidence" value="ECO:0007669"/>
    <property type="project" value="UniProtKB-EC"/>
</dbReference>
<gene>
    <name evidence="14" type="ORF">Agabi119p4_1967</name>
</gene>
<dbReference type="GO" id="GO:0005634">
    <property type="term" value="C:nucleus"/>
    <property type="evidence" value="ECO:0007669"/>
    <property type="project" value="UniProtKB-SubCell"/>
</dbReference>
<dbReference type="Pfam" id="PF00176">
    <property type="entry name" value="SNF2-rel_dom"/>
    <property type="match status" value="1"/>
</dbReference>
<evidence type="ECO:0000313" key="14">
    <source>
        <dbReference type="EMBL" id="KAF7782591.1"/>
    </source>
</evidence>
<comment type="caution">
    <text evidence="14">The sequence shown here is derived from an EMBL/GenBank/DDBJ whole genome shotgun (WGS) entry which is preliminary data.</text>
</comment>
<evidence type="ECO:0000256" key="10">
    <source>
        <dbReference type="ARBA" id="ARBA00023242"/>
    </source>
</evidence>
<feature type="domain" description="Helicase C-terminal" evidence="13">
    <location>
        <begin position="940"/>
        <end position="1069"/>
    </location>
</feature>
<evidence type="ECO:0000256" key="9">
    <source>
        <dbReference type="ARBA" id="ARBA00023125"/>
    </source>
</evidence>
<dbReference type="Proteomes" id="UP000629468">
    <property type="component" value="Unassembled WGS sequence"/>
</dbReference>